<protein>
    <recommendedName>
        <fullName evidence="2">Protein PatA</fullName>
    </recommendedName>
</protein>
<dbReference type="EMBL" id="AP018216">
    <property type="protein sequence ID" value="BAY71904.1"/>
    <property type="molecule type" value="Genomic_DNA"/>
</dbReference>
<dbReference type="SUPFAM" id="SSF52172">
    <property type="entry name" value="CheY-like"/>
    <property type="match status" value="1"/>
</dbReference>
<name>A0A1Z4KSI0_ANAVA</name>
<keyword evidence="1 3" id="KW-0597">Phosphoprotein</keyword>
<evidence type="ECO:0000256" key="1">
    <source>
        <dbReference type="ARBA" id="ARBA00022553"/>
    </source>
</evidence>
<dbReference type="PANTHER" id="PTHR44591:SF3">
    <property type="entry name" value="RESPONSE REGULATORY DOMAIN-CONTAINING PROTEIN"/>
    <property type="match status" value="1"/>
</dbReference>
<dbReference type="PROSITE" id="PS50110">
    <property type="entry name" value="RESPONSE_REGULATORY"/>
    <property type="match status" value="1"/>
</dbReference>
<accession>A0A1Z4KSI0</accession>
<dbReference type="GO" id="GO:0000160">
    <property type="term" value="P:phosphorelay signal transduction system"/>
    <property type="evidence" value="ECO:0007669"/>
    <property type="project" value="UniProtKB-KW"/>
</dbReference>
<dbReference type="PANTHER" id="PTHR44591">
    <property type="entry name" value="STRESS RESPONSE REGULATOR PROTEIN 1"/>
    <property type="match status" value="1"/>
</dbReference>
<proteinExistence type="evidence at transcript level"/>
<comment type="induction">
    <text evidence="2">By nitrogen starvation.</text>
</comment>
<dbReference type="Pfam" id="PF00072">
    <property type="entry name" value="Response_reg"/>
    <property type="match status" value="1"/>
</dbReference>
<gene>
    <name evidence="5" type="ORF">NIES23_47270</name>
</gene>
<reference evidence="5 6" key="1">
    <citation type="submission" date="2017-06" db="EMBL/GenBank/DDBJ databases">
        <title>Genome sequencing of cyanobaciteial culture collection at National Institute for Environmental Studies (NIES).</title>
        <authorList>
            <person name="Hirose Y."/>
            <person name="Shimura Y."/>
            <person name="Fujisawa T."/>
            <person name="Nakamura Y."/>
            <person name="Kawachi M."/>
        </authorList>
    </citation>
    <scope>NUCLEOTIDE SEQUENCE [LARGE SCALE GENOMIC DNA]</scope>
    <source>
        <strain evidence="5 6">NIES-23</strain>
    </source>
</reference>
<organism evidence="5 6">
    <name type="scientific">Trichormus variabilis NIES-23</name>
    <dbReference type="NCBI Taxonomy" id="1973479"/>
    <lineage>
        <taxon>Bacteria</taxon>
        <taxon>Bacillati</taxon>
        <taxon>Cyanobacteriota</taxon>
        <taxon>Cyanophyceae</taxon>
        <taxon>Nostocales</taxon>
        <taxon>Nostocaceae</taxon>
        <taxon>Trichormus</taxon>
    </lineage>
</organism>
<dbReference type="InterPro" id="IPR025497">
    <property type="entry name" value="PatA-like_N"/>
</dbReference>
<evidence type="ECO:0000256" key="2">
    <source>
        <dbReference type="PIRNR" id="PIRNR005897"/>
    </source>
</evidence>
<keyword evidence="2" id="KW-0902">Two-component regulatory system</keyword>
<keyword evidence="2" id="KW-0364">Heterocyst</keyword>
<dbReference type="InterPro" id="IPR001789">
    <property type="entry name" value="Sig_transdc_resp-reg_receiver"/>
</dbReference>
<dbReference type="Gene3D" id="3.40.50.2300">
    <property type="match status" value="1"/>
</dbReference>
<evidence type="ECO:0000256" key="3">
    <source>
        <dbReference type="PROSITE-ProRule" id="PRU00169"/>
    </source>
</evidence>
<dbReference type="GO" id="GO:0030428">
    <property type="term" value="C:cell septum"/>
    <property type="evidence" value="ECO:0007669"/>
    <property type="project" value="UniProtKB-SubCell"/>
</dbReference>
<sequence length="412" mass="47656">MQGSLHEIDIRSILQLIELGQRTGQLLIEAPSLYKGNQNAKEDAEGADYFRNYQQKYWLIFFLNGQIIYCQEGDSNFSRIDGYLRYYRVEIGLNEQYLTSLGKLNSSEYDYLWLLLERNIINPQIAENIIYRLVGETLFDLLSLHQGRFIFCQDTAIAPRLTTWEISPLVTQATQQLQEWHELYPYIHSPEQLPILAERVHINSSLPEATMNKLEQWADGKTTLRQLARYLNRDILTVAKVIYPYVQQGWLKLTYPEPNNCQINIHIPGNHKKAKILCIDDTKSICETVESILQARGYETTGYTIPEVIVLTNPLEALGLIFQLRPNLVFCDISSPELNGYEICAMLRQSQVFRYIPMIMLSSKDKFIDQIRARMAGATDYLIKPFNDDELLMLVEKYLKSSPTKGWEFGNG</sequence>
<evidence type="ECO:0000259" key="4">
    <source>
        <dbReference type="PROSITE" id="PS50110"/>
    </source>
</evidence>
<comment type="subcellular location">
    <subcellularLocation>
        <location evidence="2">Cell septum</location>
    </subcellularLocation>
</comment>
<dbReference type="GO" id="GO:0043158">
    <property type="term" value="P:heterocyst development"/>
    <property type="evidence" value="ECO:0007669"/>
    <property type="project" value="UniProtKB-KW"/>
</dbReference>
<dbReference type="InterPro" id="IPR050595">
    <property type="entry name" value="Bact_response_regulator"/>
</dbReference>
<dbReference type="Pfam" id="PF14332">
    <property type="entry name" value="DUF4388"/>
    <property type="match status" value="1"/>
</dbReference>
<dbReference type="AlphaFoldDB" id="A0A1Z4KSI0"/>
<comment type="function">
    <text evidence="2">Controls heterocyst pattern formation.</text>
</comment>
<evidence type="ECO:0000313" key="6">
    <source>
        <dbReference type="Proteomes" id="UP000217507"/>
    </source>
</evidence>
<feature type="domain" description="Response regulatory" evidence="4">
    <location>
        <begin position="275"/>
        <end position="399"/>
    </location>
</feature>
<dbReference type="InterPro" id="IPR024186">
    <property type="entry name" value="Sig_transdc_resp-reg_PatA"/>
</dbReference>
<dbReference type="InterPro" id="IPR011006">
    <property type="entry name" value="CheY-like_superfamily"/>
</dbReference>
<dbReference type="Proteomes" id="UP000217507">
    <property type="component" value="Chromosome"/>
</dbReference>
<dbReference type="PIRSF" id="PIRSF005897">
    <property type="entry name" value="RR_PatA"/>
    <property type="match status" value="1"/>
</dbReference>
<evidence type="ECO:0000313" key="5">
    <source>
        <dbReference type="EMBL" id="BAY71904.1"/>
    </source>
</evidence>
<dbReference type="SMART" id="SM00448">
    <property type="entry name" value="REC"/>
    <property type="match status" value="1"/>
</dbReference>
<feature type="modified residue" description="4-aspartylphosphate" evidence="3">
    <location>
        <position position="332"/>
    </location>
</feature>